<evidence type="ECO:0000313" key="3">
    <source>
        <dbReference type="EMBL" id="SEH72100.1"/>
    </source>
</evidence>
<gene>
    <name evidence="3" type="ORF">SAMN05660691_01008</name>
</gene>
<feature type="transmembrane region" description="Helical" evidence="1">
    <location>
        <begin position="162"/>
        <end position="180"/>
    </location>
</feature>
<dbReference type="PANTHER" id="PTHR28008:SF1">
    <property type="entry name" value="DOMAIN PROTEIN, PUTATIVE (AFU_ORTHOLOGUE AFUA_3G10980)-RELATED"/>
    <property type="match status" value="1"/>
</dbReference>
<dbReference type="Proteomes" id="UP000199371">
    <property type="component" value="Unassembled WGS sequence"/>
</dbReference>
<feature type="transmembrane region" description="Helical" evidence="1">
    <location>
        <begin position="687"/>
        <end position="705"/>
    </location>
</feature>
<dbReference type="NCBIfam" id="NF037970">
    <property type="entry name" value="vanZ_1"/>
    <property type="match status" value="1"/>
</dbReference>
<sequence length="776" mass="86736">MHSTNNEAALHKWLLLACVLYLAFIIYGSLVPLRYVALPLNDAIERFWQIPYLQLGIRSRADWVANILLFVPFAFLLCALSFRPGATAVNLLLAGVIWLFCAALAVSIEFTQLYFPQRTVSINDIIAEATGAMLGIILYCFRGRQLKQFLASLALIRGQASVVTYLLIGYVAIFVLYNLLPLDLTLSPVELYKKWREGRIILLPFSGYRGSAAEIGYAVLSDILLWCPIAVLLYLQQKQAGIRLYSKVLLLALLLEFCQLFVYSRVTDISDVLCALIATWLSVTLLRLWQRNPASNIAGPTAKLTPWLLWPGAIVLYSLLLLMLFWYPFNFNFDWAFINQRLQAAQGKVLLESLYFGTEYRAITALLQKLLAFLPLGVLLALFQRRLSLRWQQHTVQVIGSIYVITLALLCEAMQLALPGKTVDITDTVLQIGGAAAGFGFTVFFANRLQQPDSAVFNHPHAVPPGLSTPLAVTPASALYIKLASHLAVSVLAMFLLSLVPALPYNVRELLSDNISAIPGLCLMLYLLAMPAVLSFNSYARFILWAPLLCLTQSLVIFWLLYATVPTESLHDIVGAPVTTLPRAFELMLRFIGFFSLIQFNCMAALQFIYSRSKIPATILWLGANAVVALFWYLAVVKMAATDNIVELLADGGSLIAITALTAWLMLLFSLAAYLAQQCCAPVHTRWKYLPLLILFVLPLSWWLLQNATESVIVKYQQAYSALQFLLSTDRTQYAAPLQLFMRYSLAFITLLGLLCWFFIPALALRRNVKFSGSRA</sequence>
<keyword evidence="1" id="KW-0472">Membrane</keyword>
<proteinExistence type="predicted"/>
<dbReference type="PANTHER" id="PTHR28008">
    <property type="entry name" value="DOMAIN PROTEIN, PUTATIVE (AFU_ORTHOLOGUE AFUA_3G10980)-RELATED"/>
    <property type="match status" value="1"/>
</dbReference>
<keyword evidence="4" id="KW-1185">Reference proteome</keyword>
<feature type="transmembrane region" description="Helical" evidence="1">
    <location>
        <begin position="395"/>
        <end position="417"/>
    </location>
</feature>
<feature type="transmembrane region" description="Helical" evidence="1">
    <location>
        <begin position="515"/>
        <end position="535"/>
    </location>
</feature>
<dbReference type="STRING" id="173990.SAMN05660691_01008"/>
<feature type="transmembrane region" description="Helical" evidence="1">
    <location>
        <begin position="307"/>
        <end position="327"/>
    </location>
</feature>
<feature type="transmembrane region" description="Helical" evidence="1">
    <location>
        <begin position="120"/>
        <end position="141"/>
    </location>
</feature>
<feature type="transmembrane region" description="Helical" evidence="1">
    <location>
        <begin position="63"/>
        <end position="82"/>
    </location>
</feature>
<evidence type="ECO:0000256" key="1">
    <source>
        <dbReference type="SAM" id="Phobius"/>
    </source>
</evidence>
<protein>
    <submittedName>
        <fullName evidence="3">VanZ like family protein</fullName>
    </submittedName>
</protein>
<keyword evidence="1" id="KW-1133">Transmembrane helix</keyword>
<dbReference type="EMBL" id="FNXF01000003">
    <property type="protein sequence ID" value="SEH72100.1"/>
    <property type="molecule type" value="Genomic_DNA"/>
</dbReference>
<feature type="transmembrane region" description="Helical" evidence="1">
    <location>
        <begin position="655"/>
        <end position="675"/>
    </location>
</feature>
<feature type="transmembrane region" description="Helical" evidence="1">
    <location>
        <begin position="744"/>
        <end position="765"/>
    </location>
</feature>
<keyword evidence="1" id="KW-0812">Transmembrane</keyword>
<feature type="transmembrane region" description="Helical" evidence="1">
    <location>
        <begin position="89"/>
        <end position="108"/>
    </location>
</feature>
<dbReference type="AlphaFoldDB" id="A0A1H6K9J1"/>
<feature type="transmembrane region" description="Helical" evidence="1">
    <location>
        <begin position="587"/>
        <end position="610"/>
    </location>
</feature>
<feature type="transmembrane region" description="Helical" evidence="1">
    <location>
        <begin position="429"/>
        <end position="446"/>
    </location>
</feature>
<accession>A0A1H6K9J1</accession>
<feature type="transmembrane region" description="Helical" evidence="1">
    <location>
        <begin position="617"/>
        <end position="635"/>
    </location>
</feature>
<evidence type="ECO:0000259" key="2">
    <source>
        <dbReference type="Pfam" id="PF04892"/>
    </source>
</evidence>
<name>A0A1H6K9J1_9GAMM</name>
<feature type="transmembrane region" description="Helical" evidence="1">
    <location>
        <begin position="269"/>
        <end position="286"/>
    </location>
</feature>
<feature type="transmembrane region" description="Helical" evidence="1">
    <location>
        <begin position="360"/>
        <end position="383"/>
    </location>
</feature>
<feature type="domain" description="VanZ-like" evidence="2">
    <location>
        <begin position="29"/>
        <end position="141"/>
    </location>
</feature>
<reference evidence="4" key="1">
    <citation type="submission" date="2016-10" db="EMBL/GenBank/DDBJ databases">
        <authorList>
            <person name="Varghese N."/>
            <person name="Submissions S."/>
        </authorList>
    </citation>
    <scope>NUCLEOTIDE SEQUENCE [LARGE SCALE GENOMIC DNA]</scope>
    <source>
        <strain evidence="4">DSM 17616</strain>
    </source>
</reference>
<feature type="transmembrane region" description="Helical" evidence="1">
    <location>
        <begin position="215"/>
        <end position="235"/>
    </location>
</feature>
<feature type="transmembrane region" description="Helical" evidence="1">
    <location>
        <begin position="483"/>
        <end position="503"/>
    </location>
</feature>
<feature type="transmembrane region" description="Helical" evidence="1">
    <location>
        <begin position="12"/>
        <end position="30"/>
    </location>
</feature>
<dbReference type="Pfam" id="PF04892">
    <property type="entry name" value="VanZ"/>
    <property type="match status" value="2"/>
</dbReference>
<feature type="transmembrane region" description="Helical" evidence="1">
    <location>
        <begin position="244"/>
        <end position="263"/>
    </location>
</feature>
<dbReference type="InterPro" id="IPR006976">
    <property type="entry name" value="VanZ-like"/>
</dbReference>
<organism evidence="3 4">
    <name type="scientific">Rheinheimera pacifica</name>
    <dbReference type="NCBI Taxonomy" id="173990"/>
    <lineage>
        <taxon>Bacteria</taxon>
        <taxon>Pseudomonadati</taxon>
        <taxon>Pseudomonadota</taxon>
        <taxon>Gammaproteobacteria</taxon>
        <taxon>Chromatiales</taxon>
        <taxon>Chromatiaceae</taxon>
        <taxon>Rheinheimera</taxon>
    </lineage>
</organism>
<feature type="domain" description="VanZ-like" evidence="2">
    <location>
        <begin position="315"/>
        <end position="445"/>
    </location>
</feature>
<feature type="transmembrane region" description="Helical" evidence="1">
    <location>
        <begin position="542"/>
        <end position="562"/>
    </location>
</feature>
<dbReference type="RefSeq" id="WP_177172159.1">
    <property type="nucleotide sequence ID" value="NZ_FNXF01000003.1"/>
</dbReference>
<evidence type="ECO:0000313" key="4">
    <source>
        <dbReference type="Proteomes" id="UP000199371"/>
    </source>
</evidence>